<proteinExistence type="predicted"/>
<dbReference type="AlphaFoldDB" id="A0A9P0GG30"/>
<sequence>MKKKRSANYTEREKELLLSLVKQNLKIIKNKRTNALFNKEKLQCWEKLAWEYNANQTTGFRSGLQLKTAYKIKKTCETALGSGEENEFDSNNLDTEPRQSTSQPEEEIIFVVENNEEISTIDEPPKKRAKKSSTKISQAPITSTEECENNINLVNNPDLEEGTKRNITSGNKRKLPAAVLVNNKKLEILKKKMTILELTEQSERETLKGKKLDNNIKEIIKEREKIELRIKQTLLLE</sequence>
<feature type="region of interest" description="Disordered" evidence="6">
    <location>
        <begin position="119"/>
        <end position="142"/>
    </location>
</feature>
<evidence type="ECO:0000259" key="7">
    <source>
        <dbReference type="Pfam" id="PF13873"/>
    </source>
</evidence>
<protein>
    <recommendedName>
        <fullName evidence="2">Regulatory protein zeste</fullName>
    </recommendedName>
</protein>
<name>A0A9P0GG30_9CUCU</name>
<dbReference type="PANTHER" id="PTHR21411:SF0">
    <property type="entry name" value="REGULATORY PROTEIN ZESTE"/>
    <property type="match status" value="1"/>
</dbReference>
<accession>A0A9P0GG30</accession>
<evidence type="ECO:0000256" key="1">
    <source>
        <dbReference type="ARBA" id="ARBA00011764"/>
    </source>
</evidence>
<evidence type="ECO:0000313" key="8">
    <source>
        <dbReference type="EMBL" id="CAH1114635.1"/>
    </source>
</evidence>
<organism evidence="8 9">
    <name type="scientific">Psylliodes chrysocephalus</name>
    <dbReference type="NCBI Taxonomy" id="3402493"/>
    <lineage>
        <taxon>Eukaryota</taxon>
        <taxon>Metazoa</taxon>
        <taxon>Ecdysozoa</taxon>
        <taxon>Arthropoda</taxon>
        <taxon>Hexapoda</taxon>
        <taxon>Insecta</taxon>
        <taxon>Pterygota</taxon>
        <taxon>Neoptera</taxon>
        <taxon>Endopterygota</taxon>
        <taxon>Coleoptera</taxon>
        <taxon>Polyphaga</taxon>
        <taxon>Cucujiformia</taxon>
        <taxon>Chrysomeloidea</taxon>
        <taxon>Chrysomelidae</taxon>
        <taxon>Galerucinae</taxon>
        <taxon>Alticini</taxon>
        <taxon>Psylliodes</taxon>
    </lineage>
</organism>
<comment type="subunit">
    <text evidence="1">Self-associates forming complexes of several hundred monomers.</text>
</comment>
<dbReference type="Proteomes" id="UP001153636">
    <property type="component" value="Chromosome 8"/>
</dbReference>
<evidence type="ECO:0000256" key="5">
    <source>
        <dbReference type="ARBA" id="ARBA00025466"/>
    </source>
</evidence>
<dbReference type="Pfam" id="PF13873">
    <property type="entry name" value="Myb_DNA-bind_5"/>
    <property type="match status" value="1"/>
</dbReference>
<keyword evidence="3" id="KW-0805">Transcription regulation</keyword>
<evidence type="ECO:0000256" key="3">
    <source>
        <dbReference type="ARBA" id="ARBA00023015"/>
    </source>
</evidence>
<feature type="compositionally biased region" description="Polar residues" evidence="6">
    <location>
        <begin position="89"/>
        <end position="103"/>
    </location>
</feature>
<feature type="domain" description="Myb/SANT-like DNA-binding" evidence="7">
    <location>
        <begin position="5"/>
        <end position="74"/>
    </location>
</feature>
<feature type="region of interest" description="Disordered" evidence="6">
    <location>
        <begin position="82"/>
        <end position="105"/>
    </location>
</feature>
<dbReference type="OrthoDB" id="3066195at2759"/>
<keyword evidence="9" id="KW-1185">Reference proteome</keyword>
<evidence type="ECO:0000256" key="2">
    <source>
        <dbReference type="ARBA" id="ARBA00016807"/>
    </source>
</evidence>
<keyword evidence="4" id="KW-0804">Transcription</keyword>
<dbReference type="InterPro" id="IPR028002">
    <property type="entry name" value="Myb_DNA-bind_5"/>
</dbReference>
<gene>
    <name evidence="8" type="ORF">PSYICH_LOCUS14475</name>
</gene>
<evidence type="ECO:0000313" key="9">
    <source>
        <dbReference type="Proteomes" id="UP001153636"/>
    </source>
</evidence>
<reference evidence="8" key="1">
    <citation type="submission" date="2022-01" db="EMBL/GenBank/DDBJ databases">
        <authorList>
            <person name="King R."/>
        </authorList>
    </citation>
    <scope>NUCLEOTIDE SEQUENCE</scope>
</reference>
<dbReference type="EMBL" id="OV651820">
    <property type="protein sequence ID" value="CAH1114635.1"/>
    <property type="molecule type" value="Genomic_DNA"/>
</dbReference>
<comment type="function">
    <text evidence="5">Involved in transvection phenomena (= synapsis-dependent gene expression), where the synaptic pairing of chromosomes carrying genes with which zeste interacts influences the expression of these genes. Zeste binds to DNA and stimulates transcription from a nearby promoter.</text>
</comment>
<evidence type="ECO:0000256" key="4">
    <source>
        <dbReference type="ARBA" id="ARBA00023163"/>
    </source>
</evidence>
<evidence type="ECO:0000256" key="6">
    <source>
        <dbReference type="SAM" id="MobiDB-lite"/>
    </source>
</evidence>
<dbReference type="PANTHER" id="PTHR21411">
    <property type="entry name" value="APONTIC"/>
    <property type="match status" value="1"/>
</dbReference>